<accession>A0A8I1MW03</accession>
<keyword evidence="1" id="KW-0732">Signal</keyword>
<reference evidence="2" key="1">
    <citation type="submission" date="2021-02" db="EMBL/GenBank/DDBJ databases">
        <title>Thiocyanate and organic carbon inputs drive convergent selection for specific autotrophic Afipia and Thiobacillus strains within complex microbiomes.</title>
        <authorList>
            <person name="Huddy R.J."/>
            <person name="Sachdeva R."/>
            <person name="Kadzinga F."/>
            <person name="Kantor R.S."/>
            <person name="Harrison S.T.L."/>
            <person name="Banfield J.F."/>
        </authorList>
    </citation>
    <scope>NUCLEOTIDE SEQUENCE</scope>
    <source>
        <strain evidence="2">SCN18_13_7_16_R3_B_64_19</strain>
    </source>
</reference>
<evidence type="ECO:0000313" key="3">
    <source>
        <dbReference type="Proteomes" id="UP000664800"/>
    </source>
</evidence>
<name>A0A8I1MW03_THIA3</name>
<evidence type="ECO:0000256" key="1">
    <source>
        <dbReference type="SAM" id="SignalP"/>
    </source>
</evidence>
<dbReference type="AlphaFoldDB" id="A0A8I1MW03"/>
<protein>
    <recommendedName>
        <fullName evidence="4">Lipoprotein</fullName>
    </recommendedName>
</protein>
<dbReference type="PROSITE" id="PS51257">
    <property type="entry name" value="PROKAR_LIPOPROTEIN"/>
    <property type="match status" value="1"/>
</dbReference>
<evidence type="ECO:0008006" key="4">
    <source>
        <dbReference type="Google" id="ProtNLM"/>
    </source>
</evidence>
<organism evidence="2 3">
    <name type="scientific">Thiomonas arsenitoxydans (strain DSM 22701 / CIP 110005 / 3As)</name>
    <dbReference type="NCBI Taxonomy" id="426114"/>
    <lineage>
        <taxon>Bacteria</taxon>
        <taxon>Pseudomonadati</taxon>
        <taxon>Pseudomonadota</taxon>
        <taxon>Betaproteobacteria</taxon>
        <taxon>Burkholderiales</taxon>
        <taxon>Thiomonas</taxon>
    </lineage>
</organism>
<feature type="chain" id="PRO_5034934094" description="Lipoprotein" evidence="1">
    <location>
        <begin position="20"/>
        <end position="139"/>
    </location>
</feature>
<dbReference type="Proteomes" id="UP000664800">
    <property type="component" value="Unassembled WGS sequence"/>
</dbReference>
<dbReference type="RefSeq" id="WP_276729222.1">
    <property type="nucleotide sequence ID" value="NZ_JAFKMR010000014.1"/>
</dbReference>
<comment type="caution">
    <text evidence="2">The sequence shown here is derived from an EMBL/GenBank/DDBJ whole genome shotgun (WGS) entry which is preliminary data.</text>
</comment>
<sequence length="139" mass="14903">MRNLLLPLLLACASLAACSSLPPGPAPTAAETSKLPVVTLGQPLPSGDAYVLYFPAGTPLPIRTVVDGSAFTRGAESTLHIVLKRGIYGYRQYASLDGQHWMPWDQMLKTQFQMHIPGKDGKDAAVLHLQMDALNPPAP</sequence>
<gene>
    <name evidence="2" type="ORF">J0I24_06240</name>
</gene>
<dbReference type="EMBL" id="JAFKMR010000014">
    <property type="protein sequence ID" value="MBN8743890.1"/>
    <property type="molecule type" value="Genomic_DNA"/>
</dbReference>
<evidence type="ECO:0000313" key="2">
    <source>
        <dbReference type="EMBL" id="MBN8743890.1"/>
    </source>
</evidence>
<feature type="signal peptide" evidence="1">
    <location>
        <begin position="1"/>
        <end position="19"/>
    </location>
</feature>
<proteinExistence type="predicted"/>